<reference evidence="14" key="2">
    <citation type="submission" date="2020-09" db="EMBL/GenBank/DDBJ databases">
        <authorList>
            <person name="Sun Q."/>
            <person name="Zhou Y."/>
        </authorList>
    </citation>
    <scope>NUCLEOTIDE SEQUENCE</scope>
    <source>
        <strain evidence="14">CGMCC 1.12921</strain>
    </source>
</reference>
<name>A0A8J2V6P7_9PROT</name>
<comment type="subcellular location">
    <subcellularLocation>
        <location evidence="2">Cytoplasm</location>
    </subcellularLocation>
</comment>
<dbReference type="PANTHER" id="PTHR30272">
    <property type="entry name" value="3-HYDROXYACYL-[ACYL-CARRIER-PROTEIN] DEHYDRATASE"/>
    <property type="match status" value="1"/>
</dbReference>
<evidence type="ECO:0000256" key="12">
    <source>
        <dbReference type="ARBA" id="ARBA00023239"/>
    </source>
</evidence>
<evidence type="ECO:0000256" key="11">
    <source>
        <dbReference type="ARBA" id="ARBA00023235"/>
    </source>
</evidence>
<evidence type="ECO:0000256" key="1">
    <source>
        <dbReference type="ARBA" id="ARBA00001055"/>
    </source>
</evidence>
<dbReference type="InterPro" id="IPR010083">
    <property type="entry name" value="FabA"/>
</dbReference>
<dbReference type="Pfam" id="PF07977">
    <property type="entry name" value="FabA"/>
    <property type="match status" value="1"/>
</dbReference>
<evidence type="ECO:0000256" key="13">
    <source>
        <dbReference type="NCBIfam" id="TIGR01749"/>
    </source>
</evidence>
<dbReference type="UniPathway" id="UPA00094"/>
<dbReference type="PANTHER" id="PTHR30272:SF8">
    <property type="entry name" value="3-HYDROXYDECANOYL-[ACYL-CARRIER-PROTEIN] DEHYDRATASE"/>
    <property type="match status" value="1"/>
</dbReference>
<evidence type="ECO:0000313" key="14">
    <source>
        <dbReference type="EMBL" id="GGD16709.1"/>
    </source>
</evidence>
<dbReference type="InterPro" id="IPR029069">
    <property type="entry name" value="HotDog_dom_sf"/>
</dbReference>
<dbReference type="EMBL" id="BMGH01000001">
    <property type="protein sequence ID" value="GGD16709.1"/>
    <property type="molecule type" value="Genomic_DNA"/>
</dbReference>
<keyword evidence="11" id="KW-0413">Isomerase</keyword>
<keyword evidence="9" id="KW-0443">Lipid metabolism</keyword>
<organism evidence="14 15">
    <name type="scientific">Aquisalinus flavus</name>
    <dbReference type="NCBI Taxonomy" id="1526572"/>
    <lineage>
        <taxon>Bacteria</taxon>
        <taxon>Pseudomonadati</taxon>
        <taxon>Pseudomonadota</taxon>
        <taxon>Alphaproteobacteria</taxon>
        <taxon>Parvularculales</taxon>
        <taxon>Parvularculaceae</taxon>
        <taxon>Aquisalinus</taxon>
    </lineage>
</organism>
<dbReference type="RefSeq" id="WP_188157925.1">
    <property type="nucleotide sequence ID" value="NZ_BMGH01000001.1"/>
</dbReference>
<gene>
    <name evidence="14" type="primary">fabA</name>
    <name evidence="14" type="ORF">GCM10011342_26830</name>
</gene>
<dbReference type="Proteomes" id="UP000613582">
    <property type="component" value="Unassembled WGS sequence"/>
</dbReference>
<comment type="subunit">
    <text evidence="5">Homodimer.</text>
</comment>
<keyword evidence="10" id="KW-0275">Fatty acid biosynthesis</keyword>
<protein>
    <recommendedName>
        <fullName evidence="13">3-hydroxyacyl-[acyl-carrier-protein] dehydratase FabA</fullName>
        <ecNumber evidence="13">4.2.1.59</ecNumber>
    </recommendedName>
</protein>
<keyword evidence="8" id="KW-0276">Fatty acid metabolism</keyword>
<comment type="pathway">
    <text evidence="3">Lipid metabolism; fatty acid biosynthesis.</text>
</comment>
<dbReference type="GO" id="GO:0005737">
    <property type="term" value="C:cytoplasm"/>
    <property type="evidence" value="ECO:0007669"/>
    <property type="project" value="UniProtKB-SubCell"/>
</dbReference>
<proteinExistence type="inferred from homology"/>
<dbReference type="EC" id="4.2.1.59" evidence="13"/>
<dbReference type="NCBIfam" id="TIGR01749">
    <property type="entry name" value="fabA"/>
    <property type="match status" value="1"/>
</dbReference>
<keyword evidence="6" id="KW-0963">Cytoplasm</keyword>
<dbReference type="Gene3D" id="3.10.129.10">
    <property type="entry name" value="Hotdog Thioesterase"/>
    <property type="match status" value="1"/>
</dbReference>
<keyword evidence="7" id="KW-0444">Lipid biosynthesis</keyword>
<dbReference type="NCBIfam" id="NF003509">
    <property type="entry name" value="PRK05174.1"/>
    <property type="match status" value="1"/>
</dbReference>
<dbReference type="GO" id="GO:0019171">
    <property type="term" value="F:(3R)-hydroxyacyl-[acyl-carrier-protein] dehydratase activity"/>
    <property type="evidence" value="ECO:0007669"/>
    <property type="project" value="UniProtKB-UniRule"/>
</dbReference>
<evidence type="ECO:0000256" key="7">
    <source>
        <dbReference type="ARBA" id="ARBA00022516"/>
    </source>
</evidence>
<evidence type="ECO:0000256" key="5">
    <source>
        <dbReference type="ARBA" id="ARBA00011738"/>
    </source>
</evidence>
<sequence>MTGQNSYTKEELIECGMNGLRGPGTAQLPVPPMLMFDRITKITSDEGAYNKGHIIAELDVSEDLWFFDCHFPGDPVMPGCLGLDALWQLVGFFLTWSGEPGSGRALGAKEIKFSGQVLPSAKLVRYEIDIRRMMRGKLVLGIANGTMYCDDRKIYEASDLRVGLFSRDALNAGAM</sequence>
<evidence type="ECO:0000256" key="6">
    <source>
        <dbReference type="ARBA" id="ARBA00022490"/>
    </source>
</evidence>
<evidence type="ECO:0000256" key="8">
    <source>
        <dbReference type="ARBA" id="ARBA00022832"/>
    </source>
</evidence>
<evidence type="ECO:0000256" key="9">
    <source>
        <dbReference type="ARBA" id="ARBA00023098"/>
    </source>
</evidence>
<dbReference type="InterPro" id="IPR013114">
    <property type="entry name" value="FabA_FabZ"/>
</dbReference>
<comment type="similarity">
    <text evidence="4">Belongs to the thioester dehydratase family. FabA subfamily.</text>
</comment>
<evidence type="ECO:0000256" key="2">
    <source>
        <dbReference type="ARBA" id="ARBA00004496"/>
    </source>
</evidence>
<dbReference type="CDD" id="cd01287">
    <property type="entry name" value="FabA"/>
    <property type="match status" value="1"/>
</dbReference>
<keyword evidence="12" id="KW-0456">Lyase</keyword>
<dbReference type="GO" id="GO:0006633">
    <property type="term" value="P:fatty acid biosynthetic process"/>
    <property type="evidence" value="ECO:0007669"/>
    <property type="project" value="UniProtKB-UniRule"/>
</dbReference>
<evidence type="ECO:0000313" key="15">
    <source>
        <dbReference type="Proteomes" id="UP000613582"/>
    </source>
</evidence>
<dbReference type="GO" id="GO:0016853">
    <property type="term" value="F:isomerase activity"/>
    <property type="evidence" value="ECO:0007669"/>
    <property type="project" value="UniProtKB-KW"/>
</dbReference>
<dbReference type="SUPFAM" id="SSF54637">
    <property type="entry name" value="Thioesterase/thiol ester dehydrase-isomerase"/>
    <property type="match status" value="1"/>
</dbReference>
<comment type="caution">
    <text evidence="14">The sequence shown here is derived from an EMBL/GenBank/DDBJ whole genome shotgun (WGS) entry which is preliminary data.</text>
</comment>
<accession>A0A8J2V6P7</accession>
<evidence type="ECO:0000256" key="3">
    <source>
        <dbReference type="ARBA" id="ARBA00005194"/>
    </source>
</evidence>
<keyword evidence="15" id="KW-1185">Reference proteome</keyword>
<reference evidence="14" key="1">
    <citation type="journal article" date="2014" name="Int. J. Syst. Evol. Microbiol.">
        <title>Complete genome sequence of Corynebacterium casei LMG S-19264T (=DSM 44701T), isolated from a smear-ripened cheese.</title>
        <authorList>
            <consortium name="US DOE Joint Genome Institute (JGI-PGF)"/>
            <person name="Walter F."/>
            <person name="Albersmeier A."/>
            <person name="Kalinowski J."/>
            <person name="Ruckert C."/>
        </authorList>
    </citation>
    <scope>NUCLEOTIDE SEQUENCE</scope>
    <source>
        <strain evidence="14">CGMCC 1.12921</strain>
    </source>
</reference>
<dbReference type="AlphaFoldDB" id="A0A8J2V6P7"/>
<comment type="catalytic activity">
    <reaction evidence="1">
        <text>a (3R)-hydroxyacyl-[ACP] = a (2E)-enoyl-[ACP] + H2O</text>
        <dbReference type="Rhea" id="RHEA:13097"/>
        <dbReference type="Rhea" id="RHEA-COMP:9925"/>
        <dbReference type="Rhea" id="RHEA-COMP:9945"/>
        <dbReference type="ChEBI" id="CHEBI:15377"/>
        <dbReference type="ChEBI" id="CHEBI:78784"/>
        <dbReference type="ChEBI" id="CHEBI:78827"/>
        <dbReference type="EC" id="4.2.1.59"/>
    </reaction>
</comment>
<evidence type="ECO:0000256" key="4">
    <source>
        <dbReference type="ARBA" id="ARBA00006714"/>
    </source>
</evidence>
<evidence type="ECO:0000256" key="10">
    <source>
        <dbReference type="ARBA" id="ARBA00023160"/>
    </source>
</evidence>